<sequence>MQRCPMEIRYCNNQFMLMFGHGTAHFGTIERFIQQAYLREQ</sequence>
<dbReference type="EMBL" id="CAADII010000019">
    <property type="protein sequence ID" value="VFR54092.1"/>
    <property type="molecule type" value="Genomic_DNA"/>
</dbReference>
<evidence type="ECO:0000313" key="4">
    <source>
        <dbReference type="EMBL" id="VFS30679.1"/>
    </source>
</evidence>
<protein>
    <submittedName>
        <fullName evidence="3">Uncharacterized protein</fullName>
    </submittedName>
</protein>
<reference evidence="3" key="1">
    <citation type="submission" date="2019-03" db="EMBL/GenBank/DDBJ databases">
        <authorList>
            <person name="Danneels B."/>
        </authorList>
    </citation>
    <scope>NUCLEOTIDE SEQUENCE</scope>
</reference>
<organism evidence="3">
    <name type="scientific">plant metagenome</name>
    <dbReference type="NCBI Taxonomy" id="1297885"/>
    <lineage>
        <taxon>unclassified sequences</taxon>
        <taxon>metagenomes</taxon>
        <taxon>organismal metagenomes</taxon>
    </lineage>
</organism>
<dbReference type="EMBL" id="CAADIZ010000058">
    <property type="protein sequence ID" value="VFS30679.1"/>
    <property type="molecule type" value="Genomic_DNA"/>
</dbReference>
<gene>
    <name evidence="1" type="ORF">BRI6_4704</name>
    <name evidence="2" type="ORF">BRI9_4706</name>
    <name evidence="3" type="ORF">IVO3_4703</name>
    <name evidence="4" type="ORF">RAN7_4635</name>
</gene>
<evidence type="ECO:0000313" key="1">
    <source>
        <dbReference type="EMBL" id="VFR54092.1"/>
    </source>
</evidence>
<dbReference type="EMBL" id="CAADIP010000055">
    <property type="protein sequence ID" value="VFR98006.1"/>
    <property type="molecule type" value="Genomic_DNA"/>
</dbReference>
<dbReference type="AlphaFoldDB" id="A0A484VHK1"/>
<dbReference type="EMBL" id="CAADIK010000056">
    <property type="protein sequence ID" value="VFR83979.1"/>
    <property type="molecule type" value="Genomic_DNA"/>
</dbReference>
<evidence type="ECO:0000313" key="2">
    <source>
        <dbReference type="EMBL" id="VFR83979.1"/>
    </source>
</evidence>
<evidence type="ECO:0000313" key="3">
    <source>
        <dbReference type="EMBL" id="VFR98006.1"/>
    </source>
</evidence>
<name>A0A484VHK1_9ZZZZ</name>
<accession>A0A484VHK1</accession>
<proteinExistence type="predicted"/>